<proteinExistence type="predicted"/>
<organism evidence="1 2">
    <name type="scientific">Candidatus Edwardsbacteria bacterium GWF2_54_11</name>
    <dbReference type="NCBI Taxonomy" id="1817851"/>
    <lineage>
        <taxon>Bacteria</taxon>
        <taxon>Candidatus Edwardsiibacteriota</taxon>
    </lineage>
</organism>
<gene>
    <name evidence="1" type="ORF">A2024_09025</name>
</gene>
<name>A0A1F5R8W0_9BACT</name>
<dbReference type="EMBL" id="MFFM01000038">
    <property type="protein sequence ID" value="OGF10481.1"/>
    <property type="molecule type" value="Genomic_DNA"/>
</dbReference>
<reference evidence="1 2" key="1">
    <citation type="journal article" date="2016" name="Nat. Commun.">
        <title>Thousands of microbial genomes shed light on interconnected biogeochemical processes in an aquifer system.</title>
        <authorList>
            <person name="Anantharaman K."/>
            <person name="Brown C.T."/>
            <person name="Hug L.A."/>
            <person name="Sharon I."/>
            <person name="Castelle C.J."/>
            <person name="Probst A.J."/>
            <person name="Thomas B.C."/>
            <person name="Singh A."/>
            <person name="Wilkins M.J."/>
            <person name="Karaoz U."/>
            <person name="Brodie E.L."/>
            <person name="Williams K.H."/>
            <person name="Hubbard S.S."/>
            <person name="Banfield J.F."/>
        </authorList>
    </citation>
    <scope>NUCLEOTIDE SEQUENCE [LARGE SCALE GENOMIC DNA]</scope>
</reference>
<dbReference type="AlphaFoldDB" id="A0A1F5R8W0"/>
<evidence type="ECO:0000313" key="2">
    <source>
        <dbReference type="Proteomes" id="UP000177230"/>
    </source>
</evidence>
<sequence>MKPLEIKGIAGKIIGIYKSVFAKKWKEVGMYAENEALKYANNIAQIDLWKKSGQVTEEQARALMSLHARSMKMVLTSTAGMSLVLVEKAVNQAIDEIKGVVNKIIGWKLL</sequence>
<protein>
    <submittedName>
        <fullName evidence="1">Uncharacterized protein</fullName>
    </submittedName>
</protein>
<accession>A0A1F5R8W0</accession>
<comment type="caution">
    <text evidence="1">The sequence shown here is derived from an EMBL/GenBank/DDBJ whole genome shotgun (WGS) entry which is preliminary data.</text>
</comment>
<dbReference type="Proteomes" id="UP000177230">
    <property type="component" value="Unassembled WGS sequence"/>
</dbReference>
<evidence type="ECO:0000313" key="1">
    <source>
        <dbReference type="EMBL" id="OGF10481.1"/>
    </source>
</evidence>